<gene>
    <name evidence="13" type="primary">LOC108665589</name>
</gene>
<evidence type="ECO:0000256" key="6">
    <source>
        <dbReference type="SAM" id="MobiDB-lite"/>
    </source>
</evidence>
<reference evidence="13" key="1">
    <citation type="submission" date="2025-08" db="UniProtKB">
        <authorList>
            <consortium name="RefSeq"/>
        </authorList>
    </citation>
    <scope>IDENTIFICATION</scope>
    <source>
        <tissue evidence="13">Whole organism</tissue>
    </source>
</reference>
<feature type="compositionally biased region" description="Basic and acidic residues" evidence="6">
    <location>
        <begin position="364"/>
        <end position="377"/>
    </location>
</feature>
<dbReference type="PROSITE" id="PS51545">
    <property type="entry name" value="PIK_HELICAL"/>
    <property type="match status" value="1"/>
</dbReference>
<dbReference type="PROSITE" id="PS00916">
    <property type="entry name" value="PI3_4_KINASE_2"/>
    <property type="match status" value="1"/>
</dbReference>
<evidence type="ECO:0000259" key="10">
    <source>
        <dbReference type="PROSITE" id="PS51546"/>
    </source>
</evidence>
<dbReference type="PROSITE" id="PS51544">
    <property type="entry name" value="PI3K_ABD"/>
    <property type="match status" value="1"/>
</dbReference>
<dbReference type="RefSeq" id="XP_018007852.1">
    <property type="nucleotide sequence ID" value="XM_018152363.1"/>
</dbReference>
<dbReference type="InterPro" id="IPR018936">
    <property type="entry name" value="PI3/4_kinase_CS"/>
</dbReference>
<feature type="compositionally biased region" description="Polar residues" evidence="6">
    <location>
        <begin position="763"/>
        <end position="774"/>
    </location>
</feature>
<proteinExistence type="inferred from homology"/>
<accession>A0A8B7N1X8</accession>
<dbReference type="Gene3D" id="3.10.20.770">
    <property type="match status" value="1"/>
</dbReference>
<dbReference type="PROSITE" id="PS51546">
    <property type="entry name" value="PI3K_RBD"/>
    <property type="match status" value="1"/>
</dbReference>
<dbReference type="SUPFAM" id="SSF49562">
    <property type="entry name" value="C2 domain (Calcium/lipid-binding domain, CaLB)"/>
    <property type="match status" value="1"/>
</dbReference>
<feature type="region of interest" description="Disordered" evidence="6">
    <location>
        <begin position="364"/>
        <end position="394"/>
    </location>
</feature>
<dbReference type="GO" id="GO:0043491">
    <property type="term" value="P:phosphatidylinositol 3-kinase/protein kinase B signal transduction"/>
    <property type="evidence" value="ECO:0007669"/>
    <property type="project" value="TreeGrafter"/>
</dbReference>
<dbReference type="GO" id="GO:0005737">
    <property type="term" value="C:cytoplasm"/>
    <property type="evidence" value="ECO:0007669"/>
    <property type="project" value="UniProtKB-ARBA"/>
</dbReference>
<feature type="region of interest" description="Disordered" evidence="6">
    <location>
        <begin position="522"/>
        <end position="560"/>
    </location>
</feature>
<dbReference type="InterPro" id="IPR035892">
    <property type="entry name" value="C2_domain_sf"/>
</dbReference>
<feature type="domain" description="PIK helical" evidence="9">
    <location>
        <begin position="770"/>
        <end position="949"/>
    </location>
</feature>
<dbReference type="PANTHER" id="PTHR10048:SF111">
    <property type="entry name" value="PHOSPHATIDYLINOSITOL 3-KINASE AGE-1"/>
    <property type="match status" value="1"/>
</dbReference>
<dbReference type="PROSITE" id="PS50290">
    <property type="entry name" value="PI3_4_KINASE_3"/>
    <property type="match status" value="1"/>
</dbReference>
<keyword evidence="3" id="KW-0418">Kinase</keyword>
<dbReference type="GeneID" id="108665589"/>
<evidence type="ECO:0000256" key="4">
    <source>
        <dbReference type="ARBA" id="ARBA00022840"/>
    </source>
</evidence>
<sequence length="1313" mass="146297">MEIEKDELKIFDFVLPNGSLVPLSCSHHLTLRSVKHLLWTEAKKYPAAATLGDLSNYVLVGIAGDAEFPTQQLLWDEDEKLLEINLKFSSMKLKLLEQPIEEVKLYAQVGLIAGRPLSDLDDCHDQEITSFRRSILEVVEDAVECRERGGWLSIARYNFPPLLEASPILPLTAASNKDQGFLHVGVMYKSKDCTVKALWSDTPKKILHVVLHKLGLTATQEAGPATPAAQQSLSPPHLNDINFDALINEDNKTNDCLQSPQCQQQVEAHVLKISGVTEYLLAEEPIAQYKTIYQMICRGKTPKLIMLPFAELESSLSRLGARGCSCMNHVSAECCCKNSVPELHHQTKSCSSDIAPRKQATLSDCDKELPKSEHRNDYSSNRKRLQADGTPERNLMRKRRKLDSIKIRQCQYYFKGMIAHKKAVRVSNSQPKTLDCANELKCSRSAQTSASSPLTLNRTDIVPPITQLLRQQFTEARLAKYDGNSISTQDCKPRCSFKKIQCNNNCCLSPVQASRTPHVRHKVKRRLPPNSRTTPPEANKFLPDSDSVADDQRSGNSVNLWHPSLSGPVKVCVKRATKLNASSGQKVRVVGGLYHGRDELCPPQQTSAALVSSTDHPGSDDGTEGCCAEWDEWLEWDLNLQDCPRATKLCLSVITSPVLGNSRVVSSTCCPLFDHEGRLVQERLSLPLSDGGAEGEGVASAGLCQFLFPFLDLPDAPASRHGRLVVVPETKSGGRPVHFPSLRQILAYACTSEKLAPPPAADTTRSSGVQQDAHSPSDEDLSFLCRLSEVDLCTAVPAADLARLWRLRRYCHRVPCVLPRLLHSVCWTNRDVVAEVYSLLHGLWSSSLPMGVCIELLQRHYPDPVVRYTAVQSLAKTLSPHHLQLYLLQLCQSALQEMYMSSPLLHFLLHRALTNASFGHNFVHHLRCLGASVRVLGVLEAYCRGLCRRQMALLTAQVKMLRCLADLATTLASCPARDQSSSLRELLAQKENLTALQHVSSPLCQGRHLGALKVSACSVLDSARKPLKIVWYNSDPMAHCHADTFCMIFKRGDDLRQDELSLQVLSVMASIWAEEGLDLRMTPYSCLAMHGNMGVIELVSNSRTIYSIQRRAKLGAVQVDSSQLYKWIKEHNPGPKLTQAIDNFTRSCAGYCVATFVLGIGDRHPDNIMVNEDGQIFHIDFGHFLGNYKKKFGVQRERVPFVLTQDFLMVIAGGDENAKESPSFKKFEELCGRAYLALRRHSRLLLSLFAILLDSGLPELQTQADLAYLRRALGMSCSSEQQALQFFQTQFSQASSSAWTTKLDWFFHSVRHR</sequence>
<feature type="domain" description="PI3K-RBD" evidence="10">
    <location>
        <begin position="213"/>
        <end position="308"/>
    </location>
</feature>
<dbReference type="Gene3D" id="3.30.1010.10">
    <property type="entry name" value="Phosphatidylinositol 3-kinase Catalytic Subunit, Chain A, domain 4"/>
    <property type="match status" value="1"/>
</dbReference>
<dbReference type="SUPFAM" id="SSF54236">
    <property type="entry name" value="Ubiquitin-like"/>
    <property type="match status" value="2"/>
</dbReference>
<dbReference type="Pfam" id="PF00454">
    <property type="entry name" value="PI3_PI4_kinase"/>
    <property type="match status" value="1"/>
</dbReference>
<evidence type="ECO:0000313" key="13">
    <source>
        <dbReference type="RefSeq" id="XP_018007852.1"/>
    </source>
</evidence>
<evidence type="ECO:0000259" key="11">
    <source>
        <dbReference type="PROSITE" id="PS51547"/>
    </source>
</evidence>
<dbReference type="PROSITE" id="PS00915">
    <property type="entry name" value="PI3_4_KINASE_1"/>
    <property type="match status" value="1"/>
</dbReference>
<dbReference type="InterPro" id="IPR000403">
    <property type="entry name" value="PI3/4_kinase_cat_dom"/>
</dbReference>
<dbReference type="Gene3D" id="2.60.40.150">
    <property type="entry name" value="C2 domain"/>
    <property type="match status" value="1"/>
</dbReference>
<protein>
    <submittedName>
        <fullName evidence="13">Phosphatidylinositol 4,5-bisphosphate 3-kinase catalytic subunit alpha isoform</fullName>
    </submittedName>
</protein>
<dbReference type="GO" id="GO:0005942">
    <property type="term" value="C:phosphatidylinositol 3-kinase complex"/>
    <property type="evidence" value="ECO:0007669"/>
    <property type="project" value="TreeGrafter"/>
</dbReference>
<keyword evidence="1" id="KW-0808">Transferase</keyword>
<dbReference type="InterPro" id="IPR016024">
    <property type="entry name" value="ARM-type_fold"/>
</dbReference>
<feature type="domain" description="PI3K-ABD" evidence="8">
    <location>
        <begin position="5"/>
        <end position="99"/>
    </location>
</feature>
<dbReference type="GO" id="GO:0016477">
    <property type="term" value="P:cell migration"/>
    <property type="evidence" value="ECO:0007669"/>
    <property type="project" value="TreeGrafter"/>
</dbReference>
<dbReference type="GO" id="GO:0048015">
    <property type="term" value="P:phosphatidylinositol-mediated signaling"/>
    <property type="evidence" value="ECO:0007669"/>
    <property type="project" value="TreeGrafter"/>
</dbReference>
<keyword evidence="4" id="KW-0067">ATP-binding</keyword>
<dbReference type="InterPro" id="IPR002420">
    <property type="entry name" value="PI3K-type_C2_dom"/>
</dbReference>
<comment type="similarity">
    <text evidence="5">Belongs to the PI3/PI4-kinase family.</text>
</comment>
<dbReference type="Proteomes" id="UP000694843">
    <property type="component" value="Unplaced"/>
</dbReference>
<feature type="domain" description="C2 PI3K-type" evidence="11">
    <location>
        <begin position="565"/>
        <end position="721"/>
    </location>
</feature>
<dbReference type="SMART" id="SM00145">
    <property type="entry name" value="PI3Ka"/>
    <property type="match status" value="1"/>
</dbReference>
<dbReference type="PANTHER" id="PTHR10048">
    <property type="entry name" value="PHOSPHATIDYLINOSITOL KINASE"/>
    <property type="match status" value="1"/>
</dbReference>
<dbReference type="Pfam" id="PF00792">
    <property type="entry name" value="PI3K_C2"/>
    <property type="match status" value="1"/>
</dbReference>
<dbReference type="SMART" id="SM00146">
    <property type="entry name" value="PI3Kc"/>
    <property type="match status" value="1"/>
</dbReference>
<dbReference type="Gene3D" id="1.10.1070.11">
    <property type="entry name" value="Phosphatidylinositol 3-/4-kinase, catalytic domain"/>
    <property type="match status" value="1"/>
</dbReference>
<dbReference type="Pfam" id="PF00613">
    <property type="entry name" value="PI3Ka"/>
    <property type="match status" value="1"/>
</dbReference>
<dbReference type="GO" id="GO:0005886">
    <property type="term" value="C:plasma membrane"/>
    <property type="evidence" value="ECO:0007669"/>
    <property type="project" value="TreeGrafter"/>
</dbReference>
<organism evidence="12 13">
    <name type="scientific">Hyalella azteca</name>
    <name type="common">Amphipod</name>
    <dbReference type="NCBI Taxonomy" id="294128"/>
    <lineage>
        <taxon>Eukaryota</taxon>
        <taxon>Metazoa</taxon>
        <taxon>Ecdysozoa</taxon>
        <taxon>Arthropoda</taxon>
        <taxon>Crustacea</taxon>
        <taxon>Multicrustacea</taxon>
        <taxon>Malacostraca</taxon>
        <taxon>Eumalacostraca</taxon>
        <taxon>Peracarida</taxon>
        <taxon>Amphipoda</taxon>
        <taxon>Senticaudata</taxon>
        <taxon>Talitrida</taxon>
        <taxon>Talitroidea</taxon>
        <taxon>Hyalellidae</taxon>
        <taxon>Hyalella</taxon>
    </lineage>
</organism>
<evidence type="ECO:0000259" key="7">
    <source>
        <dbReference type="PROSITE" id="PS50290"/>
    </source>
</evidence>
<feature type="domain" description="PI3K/PI4K catalytic" evidence="7">
    <location>
        <begin position="1013"/>
        <end position="1299"/>
    </location>
</feature>
<dbReference type="InterPro" id="IPR042236">
    <property type="entry name" value="PI3K_accessory_sf"/>
</dbReference>
<dbReference type="InterPro" id="IPR015433">
    <property type="entry name" value="PI3/4_kinase"/>
</dbReference>
<dbReference type="Pfam" id="PF00794">
    <property type="entry name" value="PI3K_rbd"/>
    <property type="match status" value="1"/>
</dbReference>
<dbReference type="GO" id="GO:0035005">
    <property type="term" value="F:1-phosphatidylinositol-4-phosphate 3-kinase activity"/>
    <property type="evidence" value="ECO:0007669"/>
    <property type="project" value="TreeGrafter"/>
</dbReference>
<evidence type="ECO:0000256" key="3">
    <source>
        <dbReference type="ARBA" id="ARBA00022777"/>
    </source>
</evidence>
<dbReference type="Gene3D" id="1.25.40.70">
    <property type="entry name" value="Phosphatidylinositol 3-kinase, accessory domain (PIK)"/>
    <property type="match status" value="1"/>
</dbReference>
<evidence type="ECO:0000256" key="5">
    <source>
        <dbReference type="PROSITE-ProRule" id="PRU00880"/>
    </source>
</evidence>
<dbReference type="InterPro" id="IPR001263">
    <property type="entry name" value="PI3K_accessory_dom"/>
</dbReference>
<dbReference type="Pfam" id="PF02192">
    <property type="entry name" value="PI3K_p85B"/>
    <property type="match status" value="1"/>
</dbReference>
<feature type="region of interest" description="Disordered" evidence="6">
    <location>
        <begin position="757"/>
        <end position="777"/>
    </location>
</feature>
<dbReference type="SUPFAM" id="SSF48371">
    <property type="entry name" value="ARM repeat"/>
    <property type="match status" value="1"/>
</dbReference>
<dbReference type="KEGG" id="hazt:108665589"/>
<dbReference type="PROSITE" id="PS51547">
    <property type="entry name" value="C2_PI3K"/>
    <property type="match status" value="1"/>
</dbReference>
<dbReference type="GO" id="GO:0005524">
    <property type="term" value="F:ATP binding"/>
    <property type="evidence" value="ECO:0007669"/>
    <property type="project" value="UniProtKB-KW"/>
</dbReference>
<evidence type="ECO:0000259" key="8">
    <source>
        <dbReference type="PROSITE" id="PS51544"/>
    </source>
</evidence>
<dbReference type="InterPro" id="IPR003113">
    <property type="entry name" value="PI3K_ABD"/>
</dbReference>
<dbReference type="InterPro" id="IPR029071">
    <property type="entry name" value="Ubiquitin-like_domsf"/>
</dbReference>
<evidence type="ECO:0000313" key="12">
    <source>
        <dbReference type="Proteomes" id="UP000694843"/>
    </source>
</evidence>
<dbReference type="GO" id="GO:0016303">
    <property type="term" value="F:1-phosphatidylinositol-3-kinase activity"/>
    <property type="evidence" value="ECO:0007669"/>
    <property type="project" value="TreeGrafter"/>
</dbReference>
<evidence type="ECO:0000259" key="9">
    <source>
        <dbReference type="PROSITE" id="PS51545"/>
    </source>
</evidence>
<keyword evidence="2" id="KW-0547">Nucleotide-binding</keyword>
<dbReference type="InterPro" id="IPR036940">
    <property type="entry name" value="PI3/4_kinase_cat_sf"/>
</dbReference>
<evidence type="ECO:0000256" key="2">
    <source>
        <dbReference type="ARBA" id="ARBA00022741"/>
    </source>
</evidence>
<evidence type="ECO:0000256" key="1">
    <source>
        <dbReference type="ARBA" id="ARBA00022679"/>
    </source>
</evidence>
<dbReference type="OrthoDB" id="67688at2759"/>
<dbReference type="SUPFAM" id="SSF56112">
    <property type="entry name" value="Protein kinase-like (PK-like)"/>
    <property type="match status" value="1"/>
</dbReference>
<dbReference type="InterPro" id="IPR000341">
    <property type="entry name" value="PI3K_Ras-bd_dom"/>
</dbReference>
<dbReference type="FunFam" id="1.10.1070.11:FF:000001">
    <property type="entry name" value="Phosphatidylinositol 4,5-bisphosphate 3-kinase catalytic subunit"/>
    <property type="match status" value="1"/>
</dbReference>
<keyword evidence="12" id="KW-1185">Reference proteome</keyword>
<dbReference type="InterPro" id="IPR011009">
    <property type="entry name" value="Kinase-like_dom_sf"/>
</dbReference>
<name>A0A8B7N1X8_HYAAZ</name>